<dbReference type="AlphaFoldDB" id="A0A2A4J1R7"/>
<name>A0A2A4J1R7_HELVI</name>
<reference evidence="5" key="1">
    <citation type="submission" date="2017-09" db="EMBL/GenBank/DDBJ databases">
        <title>Contemporary evolution of a Lepidopteran species, Heliothis virescens, in response to modern agricultural practices.</title>
        <authorList>
            <person name="Fritz M.L."/>
            <person name="Deyonke A.M."/>
            <person name="Papanicolaou A."/>
            <person name="Micinski S."/>
            <person name="Westbrook J."/>
            <person name="Gould F."/>
        </authorList>
    </citation>
    <scope>NUCLEOTIDE SEQUENCE [LARGE SCALE GENOMIC DNA]</scope>
    <source>
        <strain evidence="5">HvINT-</strain>
        <tissue evidence="5">Whole body</tissue>
    </source>
</reference>
<dbReference type="InterPro" id="IPR050468">
    <property type="entry name" value="Cuticle_Struct_Prot"/>
</dbReference>
<evidence type="ECO:0000256" key="1">
    <source>
        <dbReference type="ARBA" id="ARBA00022460"/>
    </source>
</evidence>
<feature type="signal peptide" evidence="4">
    <location>
        <begin position="1"/>
        <end position="17"/>
    </location>
</feature>
<keyword evidence="1 3" id="KW-0193">Cuticle</keyword>
<feature type="chain" id="PRO_5012969268" description="Larval cuticle protein" evidence="4">
    <location>
        <begin position="18"/>
        <end position="112"/>
    </location>
</feature>
<evidence type="ECO:0000256" key="3">
    <source>
        <dbReference type="PROSITE-ProRule" id="PRU00497"/>
    </source>
</evidence>
<dbReference type="InterPro" id="IPR031311">
    <property type="entry name" value="CHIT_BIND_RR_consensus"/>
</dbReference>
<dbReference type="EMBL" id="NWSH01003794">
    <property type="protein sequence ID" value="PCG65809.1"/>
    <property type="molecule type" value="Genomic_DNA"/>
</dbReference>
<gene>
    <name evidence="5" type="ORF">B5V51_8602</name>
</gene>
<dbReference type="PANTHER" id="PTHR10380:SF173">
    <property type="entry name" value="CUTICULAR PROTEIN 47EF, ISOFORM C-RELATED"/>
    <property type="match status" value="1"/>
</dbReference>
<dbReference type="GO" id="GO:0062129">
    <property type="term" value="C:chitin-based extracellular matrix"/>
    <property type="evidence" value="ECO:0007669"/>
    <property type="project" value="TreeGrafter"/>
</dbReference>
<dbReference type="Pfam" id="PF00379">
    <property type="entry name" value="Chitin_bind_4"/>
    <property type="match status" value="1"/>
</dbReference>
<dbReference type="PANTHER" id="PTHR10380">
    <property type="entry name" value="CUTICLE PROTEIN"/>
    <property type="match status" value="1"/>
</dbReference>
<evidence type="ECO:0000256" key="4">
    <source>
        <dbReference type="SAM" id="SignalP"/>
    </source>
</evidence>
<evidence type="ECO:0008006" key="6">
    <source>
        <dbReference type="Google" id="ProtNLM"/>
    </source>
</evidence>
<organism evidence="5">
    <name type="scientific">Heliothis virescens</name>
    <name type="common">Tobacco budworm moth</name>
    <dbReference type="NCBI Taxonomy" id="7102"/>
    <lineage>
        <taxon>Eukaryota</taxon>
        <taxon>Metazoa</taxon>
        <taxon>Ecdysozoa</taxon>
        <taxon>Arthropoda</taxon>
        <taxon>Hexapoda</taxon>
        <taxon>Insecta</taxon>
        <taxon>Pterygota</taxon>
        <taxon>Neoptera</taxon>
        <taxon>Endopterygota</taxon>
        <taxon>Lepidoptera</taxon>
        <taxon>Glossata</taxon>
        <taxon>Ditrysia</taxon>
        <taxon>Noctuoidea</taxon>
        <taxon>Noctuidae</taxon>
        <taxon>Heliothinae</taxon>
        <taxon>Heliothis</taxon>
    </lineage>
</organism>
<evidence type="ECO:0000313" key="5">
    <source>
        <dbReference type="EMBL" id="PCG65809.1"/>
    </source>
</evidence>
<dbReference type="PROSITE" id="PS51155">
    <property type="entry name" value="CHIT_BIND_RR_2"/>
    <property type="match status" value="1"/>
</dbReference>
<keyword evidence="2 4" id="KW-0732">Signal</keyword>
<comment type="caution">
    <text evidence="5">The sequence shown here is derived from an EMBL/GenBank/DDBJ whole genome shotgun (WGS) entry which is preliminary data.</text>
</comment>
<sequence length="112" mass="12133">MKSMILVALALVAVAAAAPADVEPVQILRSEFNQEPEGSYQFGFETADGVSRSETGEVKEALDEENKPHKVVVVRGSYSYTDKDGNPETVNYFADESGFHAEGSSIPKPARR</sequence>
<dbReference type="GO" id="GO:0008010">
    <property type="term" value="F:structural constituent of chitin-based larval cuticle"/>
    <property type="evidence" value="ECO:0007669"/>
    <property type="project" value="TreeGrafter"/>
</dbReference>
<evidence type="ECO:0000256" key="2">
    <source>
        <dbReference type="ARBA" id="ARBA00022729"/>
    </source>
</evidence>
<dbReference type="PROSITE" id="PS00233">
    <property type="entry name" value="CHIT_BIND_RR_1"/>
    <property type="match status" value="1"/>
</dbReference>
<proteinExistence type="predicted"/>
<dbReference type="STRING" id="7102.A0A2A4J1R7"/>
<protein>
    <recommendedName>
        <fullName evidence="6">Larval cuticle protein</fullName>
    </recommendedName>
</protein>
<accession>A0A2A4J1R7</accession>
<dbReference type="InterPro" id="IPR000618">
    <property type="entry name" value="Insect_cuticle"/>
</dbReference>
<dbReference type="PRINTS" id="PR00947">
    <property type="entry name" value="CUTICLE"/>
</dbReference>